<dbReference type="CDD" id="cd05233">
    <property type="entry name" value="SDR_c"/>
    <property type="match status" value="1"/>
</dbReference>
<evidence type="ECO:0000256" key="2">
    <source>
        <dbReference type="RuleBase" id="RU000363"/>
    </source>
</evidence>
<dbReference type="PANTHER" id="PTHR42879:SF2">
    <property type="entry name" value="3-OXOACYL-[ACYL-CARRIER-PROTEIN] REDUCTASE FABG"/>
    <property type="match status" value="1"/>
</dbReference>
<dbReference type="SUPFAM" id="SSF51735">
    <property type="entry name" value="NAD(P)-binding Rossmann-fold domains"/>
    <property type="match status" value="1"/>
</dbReference>
<dbReference type="GO" id="GO:0032787">
    <property type="term" value="P:monocarboxylic acid metabolic process"/>
    <property type="evidence" value="ECO:0007669"/>
    <property type="project" value="UniProtKB-ARBA"/>
</dbReference>
<reference evidence="3 4" key="1">
    <citation type="journal article" date="2017" name="Genome Announc.">
        <title>Complete Genome Sequences of Two Acetylene-Fermenting Pelobacter acetylenicus Strains.</title>
        <authorList>
            <person name="Sutton J.M."/>
            <person name="Baesman S.M."/>
            <person name="Fierst J.L."/>
            <person name="Poret-Peterson A.T."/>
            <person name="Oremland R.S."/>
            <person name="Dunlap D.S."/>
            <person name="Akob D.M."/>
        </authorList>
    </citation>
    <scope>NUCLEOTIDE SEQUENCE [LARGE SCALE GENOMIC DNA]</scope>
    <source>
        <strain evidence="3 4">DSM 3247</strain>
    </source>
</reference>
<dbReference type="Proteomes" id="UP000182264">
    <property type="component" value="Chromosome"/>
</dbReference>
<dbReference type="InterPro" id="IPR020904">
    <property type="entry name" value="Sc_DH/Rdtase_CS"/>
</dbReference>
<evidence type="ECO:0000313" key="3">
    <source>
        <dbReference type="EMBL" id="APG26114.1"/>
    </source>
</evidence>
<dbReference type="InterPro" id="IPR050259">
    <property type="entry name" value="SDR"/>
</dbReference>
<organism evidence="3 4">
    <name type="scientific">Syntrophotalea acetylenica</name>
    <name type="common">Pelobacter acetylenicus</name>
    <dbReference type="NCBI Taxonomy" id="29542"/>
    <lineage>
        <taxon>Bacteria</taxon>
        <taxon>Pseudomonadati</taxon>
        <taxon>Thermodesulfobacteriota</taxon>
        <taxon>Desulfuromonadia</taxon>
        <taxon>Desulfuromonadales</taxon>
        <taxon>Syntrophotaleaceae</taxon>
        <taxon>Syntrophotalea</taxon>
    </lineage>
</organism>
<dbReference type="PRINTS" id="PR00080">
    <property type="entry name" value="SDRFAMILY"/>
</dbReference>
<comment type="similarity">
    <text evidence="1 2">Belongs to the short-chain dehydrogenases/reductases (SDR) family.</text>
</comment>
<dbReference type="AlphaFoldDB" id="A0A1L3GJL8"/>
<sequence length="249" mass="26401">MVTGASQGIGQVIATRMAEEGAKVVLVARSKANLEETAKQIADKGGTCLILPTDITAESAVSQMVGDTLSAYGTIDILVNNSGVAGEMGPLEEISMDGWEDCFRVNVTGMFLCCKHVVPIMKESRAGRIVNISSITGKRPLVHRSPYAASKMAVLGLTRTLAFEVGEYGITVNTVCPGATEGPRIRKVIANEAQALGISLKDAEKNFTGPLNTLVEPEDTANMCIYLCSEEAAHMTGQDINVTGGLCWY</sequence>
<protein>
    <recommendedName>
        <fullName evidence="5">SDR family oxidoreductase</fullName>
    </recommendedName>
</protein>
<dbReference type="Gene3D" id="3.40.50.720">
    <property type="entry name" value="NAD(P)-binding Rossmann-like Domain"/>
    <property type="match status" value="1"/>
</dbReference>
<evidence type="ECO:0000256" key="1">
    <source>
        <dbReference type="ARBA" id="ARBA00006484"/>
    </source>
</evidence>
<dbReference type="PANTHER" id="PTHR42879">
    <property type="entry name" value="3-OXOACYL-(ACYL-CARRIER-PROTEIN) REDUCTASE"/>
    <property type="match status" value="1"/>
</dbReference>
<dbReference type="Pfam" id="PF00106">
    <property type="entry name" value="adh_short"/>
    <property type="match status" value="1"/>
</dbReference>
<dbReference type="EMBL" id="CP015518">
    <property type="protein sequence ID" value="APG26114.1"/>
    <property type="molecule type" value="Genomic_DNA"/>
</dbReference>
<dbReference type="InterPro" id="IPR002347">
    <property type="entry name" value="SDR_fam"/>
</dbReference>
<dbReference type="FunFam" id="3.40.50.720:FF:000084">
    <property type="entry name" value="Short-chain dehydrogenase reductase"/>
    <property type="match status" value="1"/>
</dbReference>
<gene>
    <name evidence="3" type="ORF">A7E75_00845</name>
</gene>
<keyword evidence="4" id="KW-1185">Reference proteome</keyword>
<proteinExistence type="inferred from homology"/>
<dbReference type="STRING" id="29542.A6070_09455"/>
<evidence type="ECO:0008006" key="5">
    <source>
        <dbReference type="Google" id="ProtNLM"/>
    </source>
</evidence>
<evidence type="ECO:0000313" key="4">
    <source>
        <dbReference type="Proteomes" id="UP000182264"/>
    </source>
</evidence>
<name>A0A1L3GJL8_SYNAC</name>
<dbReference type="PROSITE" id="PS00061">
    <property type="entry name" value="ADH_SHORT"/>
    <property type="match status" value="1"/>
</dbReference>
<dbReference type="PRINTS" id="PR00081">
    <property type="entry name" value="GDHRDH"/>
</dbReference>
<accession>A0A1L3GJL8</accession>
<dbReference type="InterPro" id="IPR036291">
    <property type="entry name" value="NAD(P)-bd_dom_sf"/>
</dbReference>